<comment type="caution">
    <text evidence="1">The sequence shown here is derived from an EMBL/GenBank/DDBJ whole genome shotgun (WGS) entry which is preliminary data.</text>
</comment>
<accession>A0AAW8FUV8</accession>
<dbReference type="Proteomes" id="UP001234216">
    <property type="component" value="Unassembled WGS sequence"/>
</dbReference>
<sequence>MDRREAGALLRLPLCTAVLPLESVELDAFRRRHRRDTFWCGLLIKGAACS</sequence>
<reference evidence="1" key="1">
    <citation type="submission" date="2023-07" db="EMBL/GenBank/DDBJ databases">
        <title>Comparative genomics of wheat-associated soil bacteria to identify genetic determinants of phenazine resistance.</title>
        <authorList>
            <person name="Mouncey N."/>
        </authorList>
    </citation>
    <scope>NUCLEOTIDE SEQUENCE</scope>
    <source>
        <strain evidence="1">V4I22</strain>
    </source>
</reference>
<evidence type="ECO:0000313" key="2">
    <source>
        <dbReference type="Proteomes" id="UP001234216"/>
    </source>
</evidence>
<dbReference type="RefSeq" id="WP_306987073.1">
    <property type="nucleotide sequence ID" value="NZ_JAUSYQ010000002.1"/>
</dbReference>
<dbReference type="EMBL" id="JAUSZV010000006">
    <property type="protein sequence ID" value="MDQ0913669.1"/>
    <property type="molecule type" value="Genomic_DNA"/>
</dbReference>
<proteinExistence type="predicted"/>
<evidence type="ECO:0000313" key="1">
    <source>
        <dbReference type="EMBL" id="MDQ0913669.1"/>
    </source>
</evidence>
<name>A0AAW8FUV8_9ACTN</name>
<protein>
    <submittedName>
        <fullName evidence="1">Uncharacterized protein</fullName>
    </submittedName>
</protein>
<organism evidence="1 2">
    <name type="scientific">Streptomyces canus</name>
    <dbReference type="NCBI Taxonomy" id="58343"/>
    <lineage>
        <taxon>Bacteria</taxon>
        <taxon>Bacillati</taxon>
        <taxon>Actinomycetota</taxon>
        <taxon>Actinomycetes</taxon>
        <taxon>Kitasatosporales</taxon>
        <taxon>Streptomycetaceae</taxon>
        <taxon>Streptomyces</taxon>
        <taxon>Streptomyces aurantiacus group</taxon>
    </lineage>
</organism>
<dbReference type="AlphaFoldDB" id="A0AAW8FUV8"/>
<gene>
    <name evidence="1" type="ORF">QFZ22_009741</name>
</gene>